<dbReference type="Proteomes" id="UP000279235">
    <property type="component" value="Unassembled WGS sequence"/>
</dbReference>
<proteinExistence type="predicted"/>
<reference evidence="3" key="3">
    <citation type="submission" date="2018-05" db="EMBL/GenBank/DDBJ databases">
        <authorList>
            <person name="Duru I."/>
        </authorList>
    </citation>
    <scope>NUCLEOTIDE SEQUENCE [LARGE SCALE GENOMIC DNA]</scope>
</reference>
<reference evidence="2" key="2">
    <citation type="submission" date="2018-05" db="EMBL/GenBank/DDBJ databases">
        <authorList>
            <person name="Lanie J.A."/>
            <person name="Ng W.-L."/>
            <person name="Kazmierczak K.M."/>
            <person name="Andrzejewski T.M."/>
            <person name="Davidsen T.M."/>
            <person name="Wayne K.J."/>
            <person name="Tettelin H."/>
            <person name="Glass J.I."/>
            <person name="Rusch D."/>
            <person name="Podicherti R."/>
            <person name="Tsui H.-C.T."/>
            <person name="Winkler M.E."/>
        </authorList>
    </citation>
    <scope>NUCLEOTIDE SEQUENCE</scope>
    <source>
        <strain evidence="2">Lactococcus lactis</strain>
    </source>
</reference>
<dbReference type="EMBL" id="OGTW01000056">
    <property type="protein sequence ID" value="SPB25780.1"/>
    <property type="molecule type" value="Genomic_DNA"/>
</dbReference>
<protein>
    <submittedName>
        <fullName evidence="1">Uncharacterized protein</fullName>
    </submittedName>
</protein>
<sequence>MKIKLSDWKHMTYEQLENKYNISREQIYKIILDQKFS</sequence>
<gene>
    <name evidence="1" type="ORF">AMHIJAGA_01343</name>
</gene>
<accession>A0A2X0R8H0</accession>
<reference evidence="1" key="1">
    <citation type="submission" date="2018-01" db="EMBL/GenBank/DDBJ databases">
        <authorList>
            <person name="Gaut B.S."/>
            <person name="Morton B.R."/>
            <person name="Clegg M.T."/>
            <person name="Duvall M.R."/>
        </authorList>
    </citation>
    <scope>NUCLEOTIDE SEQUENCE</scope>
    <source>
        <strain evidence="1">Lactococcus lactis</strain>
    </source>
</reference>
<evidence type="ECO:0000313" key="2">
    <source>
        <dbReference type="EMBL" id="SPS11409.1"/>
    </source>
</evidence>
<organism evidence="1">
    <name type="scientific">Lactococcus lactis</name>
    <dbReference type="NCBI Taxonomy" id="1358"/>
    <lineage>
        <taxon>Bacteria</taxon>
        <taxon>Bacillati</taxon>
        <taxon>Bacillota</taxon>
        <taxon>Bacilli</taxon>
        <taxon>Lactobacillales</taxon>
        <taxon>Streptococcaceae</taxon>
        <taxon>Lactococcus</taxon>
    </lineage>
</organism>
<dbReference type="AlphaFoldDB" id="A0A2X0R8H0"/>
<dbReference type="EMBL" id="OGTW02000056">
    <property type="protein sequence ID" value="SPS11409.1"/>
    <property type="molecule type" value="Genomic_DNA"/>
</dbReference>
<evidence type="ECO:0000313" key="3">
    <source>
        <dbReference type="Proteomes" id="UP000279235"/>
    </source>
</evidence>
<name>A0A2X0R8H0_9LACT</name>
<evidence type="ECO:0000313" key="1">
    <source>
        <dbReference type="EMBL" id="SPB25780.1"/>
    </source>
</evidence>